<evidence type="ECO:0000313" key="3">
    <source>
        <dbReference type="Proteomes" id="UP000799767"/>
    </source>
</evidence>
<dbReference type="Gene3D" id="3.30.70.80">
    <property type="entry name" value="Peptidase S8 propeptide/proteinase inhibitor I9"/>
    <property type="match status" value="1"/>
</dbReference>
<dbReference type="OrthoDB" id="5518345at2759"/>
<dbReference type="InterPro" id="IPR052471">
    <property type="entry name" value="PBI_I9"/>
</dbReference>
<dbReference type="GO" id="GO:0004866">
    <property type="term" value="F:endopeptidase inhibitor activity"/>
    <property type="evidence" value="ECO:0007669"/>
    <property type="project" value="TreeGrafter"/>
</dbReference>
<dbReference type="GeneID" id="54475657"/>
<dbReference type="GO" id="GO:0042144">
    <property type="term" value="P:vacuole fusion, non-autophagic"/>
    <property type="evidence" value="ECO:0007669"/>
    <property type="project" value="TreeGrafter"/>
</dbReference>
<organism evidence="2 3">
    <name type="scientific">Neohortaea acidophila</name>
    <dbReference type="NCBI Taxonomy" id="245834"/>
    <lineage>
        <taxon>Eukaryota</taxon>
        <taxon>Fungi</taxon>
        <taxon>Dikarya</taxon>
        <taxon>Ascomycota</taxon>
        <taxon>Pezizomycotina</taxon>
        <taxon>Dothideomycetes</taxon>
        <taxon>Dothideomycetidae</taxon>
        <taxon>Mycosphaerellales</taxon>
        <taxon>Teratosphaeriaceae</taxon>
        <taxon>Neohortaea</taxon>
    </lineage>
</organism>
<proteinExistence type="inferred from homology"/>
<dbReference type="PANTHER" id="PTHR28288:SF2">
    <property type="entry name" value="PROTEASE B INHIBITOR 2"/>
    <property type="match status" value="1"/>
</dbReference>
<dbReference type="InterPro" id="IPR037045">
    <property type="entry name" value="S8pro/Inhibitor_I9_sf"/>
</dbReference>
<name>A0A6A6PIU7_9PEZI</name>
<evidence type="ECO:0000313" key="2">
    <source>
        <dbReference type="EMBL" id="KAF2479453.1"/>
    </source>
</evidence>
<reference evidence="2" key="1">
    <citation type="journal article" date="2020" name="Stud. Mycol.">
        <title>101 Dothideomycetes genomes: a test case for predicting lifestyles and emergence of pathogens.</title>
        <authorList>
            <person name="Haridas S."/>
            <person name="Albert R."/>
            <person name="Binder M."/>
            <person name="Bloem J."/>
            <person name="Labutti K."/>
            <person name="Salamov A."/>
            <person name="Andreopoulos B."/>
            <person name="Baker S."/>
            <person name="Barry K."/>
            <person name="Bills G."/>
            <person name="Bluhm B."/>
            <person name="Cannon C."/>
            <person name="Castanera R."/>
            <person name="Culley D."/>
            <person name="Daum C."/>
            <person name="Ezra D."/>
            <person name="Gonzalez J."/>
            <person name="Henrissat B."/>
            <person name="Kuo A."/>
            <person name="Liang C."/>
            <person name="Lipzen A."/>
            <person name="Lutzoni F."/>
            <person name="Magnuson J."/>
            <person name="Mondo S."/>
            <person name="Nolan M."/>
            <person name="Ohm R."/>
            <person name="Pangilinan J."/>
            <person name="Park H.-J."/>
            <person name="Ramirez L."/>
            <person name="Alfaro M."/>
            <person name="Sun H."/>
            <person name="Tritt A."/>
            <person name="Yoshinaga Y."/>
            <person name="Zwiers L.-H."/>
            <person name="Turgeon B."/>
            <person name="Goodwin S."/>
            <person name="Spatafora J."/>
            <person name="Crous P."/>
            <person name="Grigoriev I."/>
        </authorList>
    </citation>
    <scope>NUCLEOTIDE SEQUENCE</scope>
    <source>
        <strain evidence="2">CBS 113389</strain>
    </source>
</reference>
<dbReference type="RefSeq" id="XP_033586023.1">
    <property type="nucleotide sequence ID" value="XM_033734655.1"/>
</dbReference>
<protein>
    <recommendedName>
        <fullName evidence="4">Inhibitor I9 domain-containing protein</fullName>
    </recommendedName>
</protein>
<dbReference type="PANTHER" id="PTHR28288">
    <property type="entry name" value="PROTEASE B INHIBITOR 2"/>
    <property type="match status" value="1"/>
</dbReference>
<dbReference type="SUPFAM" id="SSF54897">
    <property type="entry name" value="Protease propeptides/inhibitors"/>
    <property type="match status" value="1"/>
</dbReference>
<dbReference type="FunFam" id="3.30.70.80:FF:000005">
    <property type="entry name" value="Proteinase inhibitor I2B"/>
    <property type="match status" value="1"/>
</dbReference>
<gene>
    <name evidence="2" type="ORF">BDY17DRAFT_303893</name>
</gene>
<sequence length="70" mass="7720">MPTVNVSLKKGASEDKYEEAKKQVTEHGGKITREFSIVKGFTADIPDDKVSALESNEHITVERDGKVTTQ</sequence>
<dbReference type="AlphaFoldDB" id="A0A6A6PIU7"/>
<evidence type="ECO:0000256" key="1">
    <source>
        <dbReference type="ARBA" id="ARBA00038069"/>
    </source>
</evidence>
<evidence type="ECO:0008006" key="4">
    <source>
        <dbReference type="Google" id="ProtNLM"/>
    </source>
</evidence>
<keyword evidence="3" id="KW-1185">Reference proteome</keyword>
<dbReference type="EMBL" id="MU001641">
    <property type="protein sequence ID" value="KAF2479453.1"/>
    <property type="molecule type" value="Genomic_DNA"/>
</dbReference>
<dbReference type="Proteomes" id="UP000799767">
    <property type="component" value="Unassembled WGS sequence"/>
</dbReference>
<accession>A0A6A6PIU7</accession>
<comment type="similarity">
    <text evidence="1">Belongs to the protease inhibitor I9 family.</text>
</comment>